<feature type="compositionally biased region" description="Low complexity" evidence="1">
    <location>
        <begin position="1"/>
        <end position="20"/>
    </location>
</feature>
<organism evidence="2">
    <name type="scientific">Nothobranchius korthausae</name>
    <dbReference type="NCBI Taxonomy" id="1143690"/>
    <lineage>
        <taxon>Eukaryota</taxon>
        <taxon>Metazoa</taxon>
        <taxon>Chordata</taxon>
        <taxon>Craniata</taxon>
        <taxon>Vertebrata</taxon>
        <taxon>Euteleostomi</taxon>
        <taxon>Actinopterygii</taxon>
        <taxon>Neopterygii</taxon>
        <taxon>Teleostei</taxon>
        <taxon>Neoteleostei</taxon>
        <taxon>Acanthomorphata</taxon>
        <taxon>Ovalentaria</taxon>
        <taxon>Atherinomorphae</taxon>
        <taxon>Cyprinodontiformes</taxon>
        <taxon>Nothobranchiidae</taxon>
        <taxon>Nothobranchius</taxon>
    </lineage>
</organism>
<evidence type="ECO:0008006" key="3">
    <source>
        <dbReference type="Google" id="ProtNLM"/>
    </source>
</evidence>
<dbReference type="EMBL" id="HAEB01017548">
    <property type="protein sequence ID" value="SBQ64075.1"/>
    <property type="molecule type" value="Transcribed_RNA"/>
</dbReference>
<feature type="region of interest" description="Disordered" evidence="1">
    <location>
        <begin position="1"/>
        <end position="43"/>
    </location>
</feature>
<evidence type="ECO:0000256" key="1">
    <source>
        <dbReference type="SAM" id="MobiDB-lite"/>
    </source>
</evidence>
<feature type="non-terminal residue" evidence="2">
    <location>
        <position position="91"/>
    </location>
</feature>
<dbReference type="AlphaFoldDB" id="A0A1A8FXD5"/>
<name>A0A1A8FXD5_9TELE</name>
<protein>
    <recommendedName>
        <fullName evidence="3">GIY-YIG domain-containing protein</fullName>
    </recommendedName>
</protein>
<reference evidence="2" key="2">
    <citation type="submission" date="2016-06" db="EMBL/GenBank/DDBJ databases">
        <title>The genome of a short-lived fish provides insights into sex chromosome evolution and the genetic control of aging.</title>
        <authorList>
            <person name="Reichwald K."/>
            <person name="Felder M."/>
            <person name="Petzold A."/>
            <person name="Koch P."/>
            <person name="Groth M."/>
            <person name="Platzer M."/>
        </authorList>
    </citation>
    <scope>NUCLEOTIDE SEQUENCE</scope>
    <source>
        <tissue evidence="2">Brain</tissue>
    </source>
</reference>
<sequence>HYRNKSSNENNTTNTPTKPHTTARNRPAHPKDTTPAGPKRGVIHEIPCKLSNKTYVGETGRQLITRTLEHRKVCEKETSQRHTRAAKQDAE</sequence>
<evidence type="ECO:0000313" key="2">
    <source>
        <dbReference type="EMBL" id="SBQ64075.1"/>
    </source>
</evidence>
<gene>
    <name evidence="2" type="primary">Nfu_g_1_023834</name>
</gene>
<reference evidence="2" key="1">
    <citation type="submission" date="2016-05" db="EMBL/GenBank/DDBJ databases">
        <authorList>
            <person name="Lavstsen T."/>
            <person name="Jespersen J.S."/>
        </authorList>
    </citation>
    <scope>NUCLEOTIDE SEQUENCE</scope>
    <source>
        <tissue evidence="2">Brain</tissue>
    </source>
</reference>
<feature type="non-terminal residue" evidence="2">
    <location>
        <position position="1"/>
    </location>
</feature>
<proteinExistence type="predicted"/>
<accession>A0A1A8FXD5</accession>